<feature type="signal peptide" evidence="2">
    <location>
        <begin position="1"/>
        <end position="22"/>
    </location>
</feature>
<dbReference type="OrthoDB" id="6398775at2"/>
<dbReference type="Proteomes" id="UP000014461">
    <property type="component" value="Unassembled WGS sequence"/>
</dbReference>
<comment type="caution">
    <text evidence="3">The sequence shown here is derived from an EMBL/GenBank/DDBJ whole genome shotgun (WGS) entry which is preliminary data.</text>
</comment>
<dbReference type="STRING" id="1331007.AALB_0802"/>
<organism evidence="3 4">
    <name type="scientific">Agarivorans albus MKT 106</name>
    <dbReference type="NCBI Taxonomy" id="1331007"/>
    <lineage>
        <taxon>Bacteria</taxon>
        <taxon>Pseudomonadati</taxon>
        <taxon>Pseudomonadota</taxon>
        <taxon>Gammaproteobacteria</taxon>
        <taxon>Alteromonadales</taxon>
        <taxon>Alteromonadaceae</taxon>
        <taxon>Agarivorans</taxon>
    </lineage>
</organism>
<evidence type="ECO:0008006" key="5">
    <source>
        <dbReference type="Google" id="ProtNLM"/>
    </source>
</evidence>
<reference evidence="3" key="1">
    <citation type="journal article" date="2013" name="Genome Announc.">
        <title>Draft Genome Sequence of Agarivorans albus Strain MKT 106T, an Agarolytic Marine Bacterium.</title>
        <authorList>
            <person name="Yasuike M."/>
            <person name="Nakamura Y."/>
            <person name="Kai W."/>
            <person name="Fujiwara A."/>
            <person name="Fukui Y."/>
            <person name="Satomi M."/>
            <person name="Sano M."/>
        </authorList>
    </citation>
    <scope>NUCLEOTIDE SEQUENCE [LARGE SCALE GENOMIC DNA]</scope>
</reference>
<dbReference type="EMBL" id="BARX01000003">
    <property type="protein sequence ID" value="GAD00722.1"/>
    <property type="molecule type" value="Genomic_DNA"/>
</dbReference>
<protein>
    <recommendedName>
        <fullName evidence="5">PEP-CTERM protein-sorting domain-containing protein</fullName>
    </recommendedName>
</protein>
<name>R9PHB2_AGAAL</name>
<evidence type="ECO:0000313" key="4">
    <source>
        <dbReference type="Proteomes" id="UP000014461"/>
    </source>
</evidence>
<keyword evidence="1" id="KW-0472">Membrane</keyword>
<proteinExistence type="predicted"/>
<gene>
    <name evidence="3" type="ORF">AALB_0802</name>
</gene>
<keyword evidence="4" id="KW-1185">Reference proteome</keyword>
<feature type="chain" id="PRO_5004488043" description="PEP-CTERM protein-sorting domain-containing protein" evidence="2">
    <location>
        <begin position="23"/>
        <end position="196"/>
    </location>
</feature>
<feature type="transmembrane region" description="Helical" evidence="1">
    <location>
        <begin position="165"/>
        <end position="183"/>
    </location>
</feature>
<dbReference type="AlphaFoldDB" id="R9PHB2"/>
<keyword evidence="2" id="KW-0732">Signal</keyword>
<keyword evidence="1" id="KW-1133">Transmembrane helix</keyword>
<sequence length="196" mass="20991">MNRLLGIFAVGAMLLASNLASATIIGDEVYLSCQQSSGSAHQLCEGNGALAATVSDEIEYPDYFNFENSLSIDVLANALRVDFDNGPYCGWFTCDGQGLLSFVLSDLDWLGTPNKMLTGLDVSTNMTGVQTDFTADSVSFALPETSVTSDMFLQIDFLTNAPASVIEPSSLMVFALAVFGLAARKLRNSKLRSNTQ</sequence>
<evidence type="ECO:0000256" key="1">
    <source>
        <dbReference type="SAM" id="Phobius"/>
    </source>
</evidence>
<evidence type="ECO:0000256" key="2">
    <source>
        <dbReference type="SAM" id="SignalP"/>
    </source>
</evidence>
<accession>R9PHB2</accession>
<dbReference type="RefSeq" id="WP_016400490.1">
    <property type="nucleotide sequence ID" value="NZ_BARX01000003.1"/>
</dbReference>
<keyword evidence="1" id="KW-0812">Transmembrane</keyword>
<evidence type="ECO:0000313" key="3">
    <source>
        <dbReference type="EMBL" id="GAD00722.1"/>
    </source>
</evidence>